<evidence type="ECO:0000256" key="6">
    <source>
        <dbReference type="ARBA" id="ARBA00010368"/>
    </source>
</evidence>
<comment type="pathway">
    <text evidence="3">Nitrogen metabolism; (S)-allantoin degradation; allantoate from (S)-allantoin: step 1/1.</text>
</comment>
<dbReference type="OrthoDB" id="9775759at2"/>
<dbReference type="PANTHER" id="PTHR43668:SF2">
    <property type="entry name" value="ALLANTOINASE"/>
    <property type="match status" value="1"/>
</dbReference>
<proteinExistence type="inferred from homology"/>
<evidence type="ECO:0000256" key="5">
    <source>
        <dbReference type="ARBA" id="ARBA00010286"/>
    </source>
</evidence>
<dbReference type="Proteomes" id="UP000231553">
    <property type="component" value="Unassembled WGS sequence"/>
</dbReference>
<comment type="similarity">
    <text evidence="5">Belongs to the metallo-dependent hydrolases superfamily. DHOase family. Class I DHOase subfamily.</text>
</comment>
<dbReference type="InterPro" id="IPR032466">
    <property type="entry name" value="Metal_Hydrolase"/>
</dbReference>
<evidence type="ECO:0000256" key="7">
    <source>
        <dbReference type="ARBA" id="ARBA00011881"/>
    </source>
</evidence>
<dbReference type="GO" id="GO:0005737">
    <property type="term" value="C:cytoplasm"/>
    <property type="evidence" value="ECO:0007669"/>
    <property type="project" value="TreeGrafter"/>
</dbReference>
<dbReference type="Pfam" id="PF01979">
    <property type="entry name" value="Amidohydro_1"/>
    <property type="match status" value="1"/>
</dbReference>
<dbReference type="EMBL" id="PGTB01000041">
    <property type="protein sequence ID" value="PJE36481.1"/>
    <property type="molecule type" value="Genomic_DNA"/>
</dbReference>
<feature type="domain" description="Amidohydrolase-related" evidence="12">
    <location>
        <begin position="54"/>
        <end position="427"/>
    </location>
</feature>
<dbReference type="AlphaFoldDB" id="A0A2M8J132"/>
<reference evidence="13 14" key="1">
    <citation type="journal article" date="2018" name="Int. J. Syst. Evol. Microbiol.">
        <title>Pseudooceanicola lipolyticus sp. nov., a marine alphaproteobacterium, reclassification of Oceanicola flagellatus as Pseudooceanicola flagellatus comb. nov. and emended description of the genus Pseudooceanicola.</title>
        <authorList>
            <person name="Huang M.-M."/>
            <person name="Guo L.-L."/>
            <person name="Wu Y.-H."/>
            <person name="Lai Q.-L."/>
            <person name="Shao Z.-Z."/>
            <person name="Wang C.-S."/>
            <person name="Wu M."/>
            <person name="Xu X.-W."/>
        </authorList>
    </citation>
    <scope>NUCLEOTIDE SEQUENCE [LARGE SCALE GENOMIC DNA]</scope>
    <source>
        <strain evidence="13 14">157</strain>
    </source>
</reference>
<evidence type="ECO:0000256" key="1">
    <source>
        <dbReference type="ARBA" id="ARBA00001947"/>
    </source>
</evidence>
<evidence type="ECO:0000256" key="3">
    <source>
        <dbReference type="ARBA" id="ARBA00004968"/>
    </source>
</evidence>
<dbReference type="InterPro" id="IPR050138">
    <property type="entry name" value="DHOase/Allantoinase_Hydrolase"/>
</dbReference>
<comment type="caution">
    <text evidence="13">The sequence shown here is derived from an EMBL/GenBank/DDBJ whole genome shotgun (WGS) entry which is preliminary data.</text>
</comment>
<sequence length="471" mass="50058">MKSFDLVLKGGTIVTPERARPGDIGISDGRIAAVGLPGTLGNAAHVEDVSGLHLLPGLVDPHVHFRDPGYTYKEDWQSGSAAAAMGGVTTVLDMPNTDPAPATAQAFGAKRAIAEAASHVDFGLYGLLDEKSLPHLSALVDEGAAAFKCFMCDTTGDLPSPSDGAILEAFEILAPLGIRTTVHAENASILEYRARRLKQAGRTDAHAHLAARPDVAAVEATHRAISFAEWAGARLHIAHESCAASLPVIRAAKARGVEVTAETCPHYLFFDEADLERQGGHLRINPPIRRRHDAEALWLALRDGTIDLLATDHAPHAPEEKQGEAIWDVARGIVGVETQMRVMLAAVADGRLALCDYVRLASEAPARAFGLYPRKGSLAPGADADIVAVDLSWRGAIDAAMLHSKHAFSAWHGHPAAGRVVDVYLRGQRIVAEGALVGRPGTGRMIRPEMPAPAPRNVDLTLEAETKRASL</sequence>
<keyword evidence="11" id="KW-0862">Zinc</keyword>
<dbReference type="InterPro" id="IPR017593">
    <property type="entry name" value="Allantoinase"/>
</dbReference>
<protein>
    <recommendedName>
        <fullName evidence="8">allantoinase</fullName>
        <ecNumber evidence="8">3.5.2.5</ecNumber>
    </recommendedName>
</protein>
<dbReference type="InterPro" id="IPR006680">
    <property type="entry name" value="Amidohydro-rel"/>
</dbReference>
<dbReference type="GO" id="GO:0008270">
    <property type="term" value="F:zinc ion binding"/>
    <property type="evidence" value="ECO:0007669"/>
    <property type="project" value="InterPro"/>
</dbReference>
<evidence type="ECO:0000256" key="2">
    <source>
        <dbReference type="ARBA" id="ARBA00002368"/>
    </source>
</evidence>
<dbReference type="SUPFAM" id="SSF51338">
    <property type="entry name" value="Composite domain of metallo-dependent hydrolases"/>
    <property type="match status" value="1"/>
</dbReference>
<dbReference type="EC" id="3.5.2.5" evidence="8"/>
<comment type="similarity">
    <text evidence="4">Belongs to the metallo-dependent hydrolases superfamily. Hydantoinase/dihydropyrimidinase family.</text>
</comment>
<dbReference type="InterPro" id="IPR011059">
    <property type="entry name" value="Metal-dep_hydrolase_composite"/>
</dbReference>
<keyword evidence="9" id="KW-0479">Metal-binding</keyword>
<dbReference type="Gene3D" id="2.30.40.10">
    <property type="entry name" value="Urease, subunit C, domain 1"/>
    <property type="match status" value="1"/>
</dbReference>
<accession>A0A2M8J132</accession>
<dbReference type="GO" id="GO:0050897">
    <property type="term" value="F:cobalt ion binding"/>
    <property type="evidence" value="ECO:0007669"/>
    <property type="project" value="InterPro"/>
</dbReference>
<dbReference type="RefSeq" id="WP_100162726.1">
    <property type="nucleotide sequence ID" value="NZ_PGTB01000041.1"/>
</dbReference>
<evidence type="ECO:0000256" key="11">
    <source>
        <dbReference type="ARBA" id="ARBA00022833"/>
    </source>
</evidence>
<dbReference type="FunFam" id="3.20.20.140:FF:000174">
    <property type="entry name" value="Dihydropyrimidinase-related protein 2"/>
    <property type="match status" value="1"/>
</dbReference>
<comment type="subunit">
    <text evidence="7">Homotetramer.</text>
</comment>
<evidence type="ECO:0000256" key="4">
    <source>
        <dbReference type="ARBA" id="ARBA00008829"/>
    </source>
</evidence>
<evidence type="ECO:0000313" key="14">
    <source>
        <dbReference type="Proteomes" id="UP000231553"/>
    </source>
</evidence>
<evidence type="ECO:0000256" key="10">
    <source>
        <dbReference type="ARBA" id="ARBA00022801"/>
    </source>
</evidence>
<dbReference type="SUPFAM" id="SSF51556">
    <property type="entry name" value="Metallo-dependent hydrolases"/>
    <property type="match status" value="1"/>
</dbReference>
<comment type="cofactor">
    <cofactor evidence="1">
        <name>Zn(2+)</name>
        <dbReference type="ChEBI" id="CHEBI:29105"/>
    </cofactor>
</comment>
<dbReference type="PROSITE" id="PS00482">
    <property type="entry name" value="DIHYDROOROTASE_1"/>
    <property type="match status" value="1"/>
</dbReference>
<dbReference type="PANTHER" id="PTHR43668">
    <property type="entry name" value="ALLANTOINASE"/>
    <property type="match status" value="1"/>
</dbReference>
<evidence type="ECO:0000313" key="13">
    <source>
        <dbReference type="EMBL" id="PJE36481.1"/>
    </source>
</evidence>
<dbReference type="Gene3D" id="3.20.20.140">
    <property type="entry name" value="Metal-dependent hydrolases"/>
    <property type="match status" value="1"/>
</dbReference>
<evidence type="ECO:0000256" key="9">
    <source>
        <dbReference type="ARBA" id="ARBA00022723"/>
    </source>
</evidence>
<comment type="function">
    <text evidence="2">Catalyzes the reversible cyclization of carbamoyl aspartate to dihydroorotate.</text>
</comment>
<dbReference type="NCBIfam" id="TIGR00857">
    <property type="entry name" value="pyrC_multi"/>
    <property type="match status" value="1"/>
</dbReference>
<dbReference type="GO" id="GO:0000256">
    <property type="term" value="P:allantoin catabolic process"/>
    <property type="evidence" value="ECO:0007669"/>
    <property type="project" value="InterPro"/>
</dbReference>
<keyword evidence="10" id="KW-0378">Hydrolase</keyword>
<keyword evidence="14" id="KW-1185">Reference proteome</keyword>
<evidence type="ECO:0000259" key="12">
    <source>
        <dbReference type="Pfam" id="PF01979"/>
    </source>
</evidence>
<dbReference type="NCBIfam" id="TIGR03178">
    <property type="entry name" value="allantoinase"/>
    <property type="match status" value="1"/>
</dbReference>
<organism evidence="13 14">
    <name type="scientific">Pseudooceanicola lipolyticus</name>
    <dbReference type="NCBI Taxonomy" id="2029104"/>
    <lineage>
        <taxon>Bacteria</taxon>
        <taxon>Pseudomonadati</taxon>
        <taxon>Pseudomonadota</taxon>
        <taxon>Alphaproteobacteria</taxon>
        <taxon>Rhodobacterales</taxon>
        <taxon>Paracoccaceae</taxon>
        <taxon>Pseudooceanicola</taxon>
    </lineage>
</organism>
<dbReference type="PROSITE" id="PS00483">
    <property type="entry name" value="DIHYDROOROTASE_2"/>
    <property type="match status" value="1"/>
</dbReference>
<dbReference type="GO" id="GO:0004038">
    <property type="term" value="F:allantoinase activity"/>
    <property type="evidence" value="ECO:0007669"/>
    <property type="project" value="UniProtKB-EC"/>
</dbReference>
<dbReference type="InterPro" id="IPR002195">
    <property type="entry name" value="Dihydroorotase_CS"/>
</dbReference>
<comment type="similarity">
    <text evidence="6">Belongs to the metallo-dependent hydrolases superfamily. Allantoinase family.</text>
</comment>
<dbReference type="GO" id="GO:0006145">
    <property type="term" value="P:purine nucleobase catabolic process"/>
    <property type="evidence" value="ECO:0007669"/>
    <property type="project" value="TreeGrafter"/>
</dbReference>
<evidence type="ECO:0000256" key="8">
    <source>
        <dbReference type="ARBA" id="ARBA00012863"/>
    </source>
</evidence>
<name>A0A2M8J132_9RHOB</name>
<gene>
    <name evidence="13" type="primary">allB</name>
    <name evidence="13" type="ORF">CVM52_11955</name>
</gene>